<comment type="caution">
    <text evidence="1">The sequence shown here is derived from an EMBL/GenBank/DDBJ whole genome shotgun (WGS) entry which is preliminary data.</text>
</comment>
<dbReference type="EMBL" id="WWCN01000008">
    <property type="protein sequence ID" value="MYM23930.1"/>
    <property type="molecule type" value="Genomic_DNA"/>
</dbReference>
<proteinExistence type="predicted"/>
<evidence type="ECO:0000313" key="1">
    <source>
        <dbReference type="EMBL" id="MYM23930.1"/>
    </source>
</evidence>
<name>A0A6L8KA10_9BURK</name>
<dbReference type="RefSeq" id="WP_161007399.1">
    <property type="nucleotide sequence ID" value="NZ_WWCN01000008.1"/>
</dbReference>
<dbReference type="AlphaFoldDB" id="A0A6L8KA10"/>
<gene>
    <name evidence="1" type="ORF">GTP46_14855</name>
</gene>
<dbReference type="Proteomes" id="UP000479335">
    <property type="component" value="Unassembled WGS sequence"/>
</dbReference>
<evidence type="ECO:0000313" key="2">
    <source>
        <dbReference type="Proteomes" id="UP000479335"/>
    </source>
</evidence>
<accession>A0A6L8KA10</accession>
<reference evidence="1 2" key="1">
    <citation type="submission" date="2019-12" db="EMBL/GenBank/DDBJ databases">
        <title>Novel species isolated from a subtropical stream in China.</title>
        <authorList>
            <person name="Lu H."/>
        </authorList>
    </citation>
    <scope>NUCLEOTIDE SEQUENCE [LARGE SCALE GENOMIC DNA]</scope>
    <source>
        <strain evidence="1 2">FT135W</strain>
    </source>
</reference>
<keyword evidence="2" id="KW-1185">Reference proteome</keyword>
<protein>
    <recommendedName>
        <fullName evidence="3">SRPBCC family protein</fullName>
    </recommendedName>
</protein>
<organism evidence="1 2">
    <name type="scientific">Duganella flavida</name>
    <dbReference type="NCBI Taxonomy" id="2692175"/>
    <lineage>
        <taxon>Bacteria</taxon>
        <taxon>Pseudomonadati</taxon>
        <taxon>Pseudomonadota</taxon>
        <taxon>Betaproteobacteria</taxon>
        <taxon>Burkholderiales</taxon>
        <taxon>Oxalobacteraceae</taxon>
        <taxon>Telluria group</taxon>
        <taxon>Duganella</taxon>
    </lineage>
</organism>
<sequence length="119" mass="13659">MNNGVRTSRWEKHVWFQEVVTESSKPYALRYRFVVPKGAIPREALDEHVEINGEYFELVDGGYTLQATPDGGTDLSLTTRFINKSRLQTYGNLWGKLVLKDFHRSILGLMKSRSEQPAL</sequence>
<evidence type="ECO:0008006" key="3">
    <source>
        <dbReference type="Google" id="ProtNLM"/>
    </source>
</evidence>